<evidence type="ECO:0000256" key="3">
    <source>
        <dbReference type="ARBA" id="ARBA00022692"/>
    </source>
</evidence>
<evidence type="ECO:0000256" key="6">
    <source>
        <dbReference type="RuleBase" id="RU363053"/>
    </source>
</evidence>
<dbReference type="PANTHER" id="PTHR11266">
    <property type="entry name" value="PEROXISOMAL MEMBRANE PROTEIN 2, PXMP2 MPV17"/>
    <property type="match status" value="1"/>
</dbReference>
<name>A0A267E1D6_9PLAT</name>
<organism evidence="7 8">
    <name type="scientific">Macrostomum lignano</name>
    <dbReference type="NCBI Taxonomy" id="282301"/>
    <lineage>
        <taxon>Eukaryota</taxon>
        <taxon>Metazoa</taxon>
        <taxon>Spiralia</taxon>
        <taxon>Lophotrochozoa</taxon>
        <taxon>Platyhelminthes</taxon>
        <taxon>Rhabditophora</taxon>
        <taxon>Macrostomorpha</taxon>
        <taxon>Macrostomida</taxon>
        <taxon>Macrostomidae</taxon>
        <taxon>Macrostomum</taxon>
    </lineage>
</organism>
<feature type="transmembrane region" description="Helical" evidence="6">
    <location>
        <begin position="175"/>
        <end position="192"/>
    </location>
</feature>
<comment type="caution">
    <text evidence="7">The sequence shown here is derived from an EMBL/GenBank/DDBJ whole genome shotgun (WGS) entry which is preliminary data.</text>
</comment>
<evidence type="ECO:0000313" key="7">
    <source>
        <dbReference type="EMBL" id="PAA54734.1"/>
    </source>
</evidence>
<dbReference type="AlphaFoldDB" id="A0A267E1D6"/>
<sequence length="201" mass="22329">MGNTSNNAIPPLQSWQLAAKRLLAAAYSPRYLLATNCATAGSLFVLADCAAQRIETLAGGSSAIRAHDWRRSGRLGLIGLIGAVPAHYWYLTLDRRLPGRTPGTMLAKILLDQAVFGVCFNLAFFTALPLMEGRSWRDSLYYCRDKFPTALAVEACVWPAAQAVNFYWLPTRLRLFFVTGLAAVWDVFLSWYSHRSPPVEE</sequence>
<feature type="transmembrane region" description="Helical" evidence="6">
    <location>
        <begin position="72"/>
        <end position="90"/>
    </location>
</feature>
<dbReference type="OrthoDB" id="10267969at2759"/>
<feature type="transmembrane region" description="Helical" evidence="6">
    <location>
        <begin position="110"/>
        <end position="130"/>
    </location>
</feature>
<dbReference type="Proteomes" id="UP000215902">
    <property type="component" value="Unassembled WGS sequence"/>
</dbReference>
<reference evidence="7 8" key="1">
    <citation type="submission" date="2017-06" db="EMBL/GenBank/DDBJ databases">
        <title>A platform for efficient transgenesis in Macrostomum lignano, a flatworm model organism for stem cell research.</title>
        <authorList>
            <person name="Berezikov E."/>
        </authorList>
    </citation>
    <scope>NUCLEOTIDE SEQUENCE [LARGE SCALE GENOMIC DNA]</scope>
    <source>
        <strain evidence="7">DV1</strain>
        <tissue evidence="7">Whole organism</tissue>
    </source>
</reference>
<keyword evidence="8" id="KW-1185">Reference proteome</keyword>
<dbReference type="GO" id="GO:0061668">
    <property type="term" value="P:mitochondrial ribosome assembly"/>
    <property type="evidence" value="ECO:0007669"/>
    <property type="project" value="TreeGrafter"/>
</dbReference>
<evidence type="ECO:0008006" key="9">
    <source>
        <dbReference type="Google" id="ProtNLM"/>
    </source>
</evidence>
<gene>
    <name evidence="7" type="ORF">BOX15_Mlig021853g1</name>
</gene>
<evidence type="ECO:0000256" key="5">
    <source>
        <dbReference type="ARBA" id="ARBA00023136"/>
    </source>
</evidence>
<comment type="similarity">
    <text evidence="2 6">Belongs to the peroxisomal membrane protein PXMP2/4 family.</text>
</comment>
<proteinExistence type="inferred from homology"/>
<dbReference type="InterPro" id="IPR007248">
    <property type="entry name" value="Mpv17_PMP22"/>
</dbReference>
<evidence type="ECO:0000313" key="8">
    <source>
        <dbReference type="Proteomes" id="UP000215902"/>
    </source>
</evidence>
<dbReference type="STRING" id="282301.A0A267E1D6"/>
<keyword evidence="4 6" id="KW-1133">Transmembrane helix</keyword>
<comment type="subcellular location">
    <subcellularLocation>
        <location evidence="1">Membrane</location>
        <topology evidence="1">Multi-pass membrane protein</topology>
    </subcellularLocation>
</comment>
<evidence type="ECO:0000256" key="2">
    <source>
        <dbReference type="ARBA" id="ARBA00006824"/>
    </source>
</evidence>
<dbReference type="GO" id="GO:0005739">
    <property type="term" value="C:mitochondrion"/>
    <property type="evidence" value="ECO:0007669"/>
    <property type="project" value="TreeGrafter"/>
</dbReference>
<accession>A0A267E1D6</accession>
<keyword evidence="3 6" id="KW-0812">Transmembrane</keyword>
<evidence type="ECO:0000256" key="4">
    <source>
        <dbReference type="ARBA" id="ARBA00022989"/>
    </source>
</evidence>
<protein>
    <recommendedName>
        <fullName evidence="9">Mpv17-like protein 2</fullName>
    </recommendedName>
</protein>
<dbReference type="EMBL" id="NIVC01002866">
    <property type="protein sequence ID" value="PAA54734.1"/>
    <property type="molecule type" value="Genomic_DNA"/>
</dbReference>
<keyword evidence="5 6" id="KW-0472">Membrane</keyword>
<dbReference type="Pfam" id="PF04117">
    <property type="entry name" value="Mpv17_PMP22"/>
    <property type="match status" value="1"/>
</dbReference>
<dbReference type="GO" id="GO:0016020">
    <property type="term" value="C:membrane"/>
    <property type="evidence" value="ECO:0007669"/>
    <property type="project" value="UniProtKB-SubCell"/>
</dbReference>
<dbReference type="PANTHER" id="PTHR11266:SF8">
    <property type="entry name" value="MPV17-LIKE PROTEIN 2"/>
    <property type="match status" value="1"/>
</dbReference>
<evidence type="ECO:0000256" key="1">
    <source>
        <dbReference type="ARBA" id="ARBA00004141"/>
    </source>
</evidence>